<comment type="caution">
    <text evidence="1">The sequence shown here is derived from an EMBL/GenBank/DDBJ whole genome shotgun (WGS) entry which is preliminary data.</text>
</comment>
<proteinExistence type="predicted"/>
<dbReference type="EMBL" id="JASCZI010271868">
    <property type="protein sequence ID" value="MED6216053.1"/>
    <property type="molecule type" value="Genomic_DNA"/>
</dbReference>
<evidence type="ECO:0000313" key="1">
    <source>
        <dbReference type="EMBL" id="MED6216053.1"/>
    </source>
</evidence>
<evidence type="ECO:0000313" key="2">
    <source>
        <dbReference type="Proteomes" id="UP001341840"/>
    </source>
</evidence>
<keyword evidence="2" id="KW-1185">Reference proteome</keyword>
<protein>
    <submittedName>
        <fullName evidence="1">Uncharacterized protein</fullName>
    </submittedName>
</protein>
<reference evidence="1 2" key="1">
    <citation type="journal article" date="2023" name="Plants (Basel)">
        <title>Bridging the Gap: Combining Genomics and Transcriptomics Approaches to Understand Stylosanthes scabra, an Orphan Legume from the Brazilian Caatinga.</title>
        <authorList>
            <person name="Ferreira-Neto J.R.C."/>
            <person name="da Silva M.D."/>
            <person name="Binneck E."/>
            <person name="de Melo N.F."/>
            <person name="da Silva R.H."/>
            <person name="de Melo A.L.T.M."/>
            <person name="Pandolfi V."/>
            <person name="Bustamante F.O."/>
            <person name="Brasileiro-Vidal A.C."/>
            <person name="Benko-Iseppon A.M."/>
        </authorList>
    </citation>
    <scope>NUCLEOTIDE SEQUENCE [LARGE SCALE GENOMIC DNA]</scope>
    <source>
        <tissue evidence="1">Leaves</tissue>
    </source>
</reference>
<dbReference type="Proteomes" id="UP001341840">
    <property type="component" value="Unassembled WGS sequence"/>
</dbReference>
<organism evidence="1 2">
    <name type="scientific">Stylosanthes scabra</name>
    <dbReference type="NCBI Taxonomy" id="79078"/>
    <lineage>
        <taxon>Eukaryota</taxon>
        <taxon>Viridiplantae</taxon>
        <taxon>Streptophyta</taxon>
        <taxon>Embryophyta</taxon>
        <taxon>Tracheophyta</taxon>
        <taxon>Spermatophyta</taxon>
        <taxon>Magnoliopsida</taxon>
        <taxon>eudicotyledons</taxon>
        <taxon>Gunneridae</taxon>
        <taxon>Pentapetalae</taxon>
        <taxon>rosids</taxon>
        <taxon>fabids</taxon>
        <taxon>Fabales</taxon>
        <taxon>Fabaceae</taxon>
        <taxon>Papilionoideae</taxon>
        <taxon>50 kb inversion clade</taxon>
        <taxon>dalbergioids sensu lato</taxon>
        <taxon>Dalbergieae</taxon>
        <taxon>Pterocarpus clade</taxon>
        <taxon>Stylosanthes</taxon>
    </lineage>
</organism>
<name>A0ABU6Z5I8_9FABA</name>
<gene>
    <name evidence="1" type="ORF">PIB30_004084</name>
</gene>
<sequence length="93" mass="10350">MGARSLLRDGIVTCSHARLRNLRTCTSPPSPLQVLPPFVSLEIHQLDSLQQPKLGAEWAHLVLHSPRNIGAVAGDLFPSLDEWWTTKKMDTQP</sequence>
<accession>A0ABU6Z5I8</accession>